<dbReference type="AlphaFoldDB" id="A0A4Y7TGU9"/>
<dbReference type="EMBL" id="QPFP01000012">
    <property type="protein sequence ID" value="TEB33386.1"/>
    <property type="molecule type" value="Genomic_DNA"/>
</dbReference>
<protein>
    <submittedName>
        <fullName evidence="1">Uncharacterized protein</fullName>
    </submittedName>
</protein>
<reference evidence="1 2" key="1">
    <citation type="journal article" date="2019" name="Nat. Ecol. Evol.">
        <title>Megaphylogeny resolves global patterns of mushroom evolution.</title>
        <authorList>
            <person name="Varga T."/>
            <person name="Krizsan K."/>
            <person name="Foldi C."/>
            <person name="Dima B."/>
            <person name="Sanchez-Garcia M."/>
            <person name="Sanchez-Ramirez S."/>
            <person name="Szollosi G.J."/>
            <person name="Szarkandi J.G."/>
            <person name="Papp V."/>
            <person name="Albert L."/>
            <person name="Andreopoulos W."/>
            <person name="Angelini C."/>
            <person name="Antonin V."/>
            <person name="Barry K.W."/>
            <person name="Bougher N.L."/>
            <person name="Buchanan P."/>
            <person name="Buyck B."/>
            <person name="Bense V."/>
            <person name="Catcheside P."/>
            <person name="Chovatia M."/>
            <person name="Cooper J."/>
            <person name="Damon W."/>
            <person name="Desjardin D."/>
            <person name="Finy P."/>
            <person name="Geml J."/>
            <person name="Haridas S."/>
            <person name="Hughes K."/>
            <person name="Justo A."/>
            <person name="Karasinski D."/>
            <person name="Kautmanova I."/>
            <person name="Kiss B."/>
            <person name="Kocsube S."/>
            <person name="Kotiranta H."/>
            <person name="LaButti K.M."/>
            <person name="Lechner B.E."/>
            <person name="Liimatainen K."/>
            <person name="Lipzen A."/>
            <person name="Lukacs Z."/>
            <person name="Mihaltcheva S."/>
            <person name="Morgado L.N."/>
            <person name="Niskanen T."/>
            <person name="Noordeloos M.E."/>
            <person name="Ohm R.A."/>
            <person name="Ortiz-Santana B."/>
            <person name="Ovrebo C."/>
            <person name="Racz N."/>
            <person name="Riley R."/>
            <person name="Savchenko A."/>
            <person name="Shiryaev A."/>
            <person name="Soop K."/>
            <person name="Spirin V."/>
            <person name="Szebenyi C."/>
            <person name="Tomsovsky M."/>
            <person name="Tulloss R.E."/>
            <person name="Uehling J."/>
            <person name="Grigoriev I.V."/>
            <person name="Vagvolgyi C."/>
            <person name="Papp T."/>
            <person name="Martin F.M."/>
            <person name="Miettinen O."/>
            <person name="Hibbett D.S."/>
            <person name="Nagy L.G."/>
        </authorList>
    </citation>
    <scope>NUCLEOTIDE SEQUENCE [LARGE SCALE GENOMIC DNA]</scope>
    <source>
        <strain evidence="1 2">FP101781</strain>
    </source>
</reference>
<evidence type="ECO:0000313" key="1">
    <source>
        <dbReference type="EMBL" id="TEB33386.1"/>
    </source>
</evidence>
<dbReference type="InterPro" id="IPR032675">
    <property type="entry name" value="LRR_dom_sf"/>
</dbReference>
<accession>A0A4Y7TGU9</accession>
<dbReference type="PANTHER" id="PTHR38926">
    <property type="entry name" value="F-BOX DOMAIN CONTAINING PROTEIN, EXPRESSED"/>
    <property type="match status" value="1"/>
</dbReference>
<dbReference type="PANTHER" id="PTHR38926:SF5">
    <property type="entry name" value="F-BOX AND LEUCINE-RICH REPEAT PROTEIN 6"/>
    <property type="match status" value="1"/>
</dbReference>
<organism evidence="1 2">
    <name type="scientific">Coprinellus micaceus</name>
    <name type="common">Glistening ink-cap mushroom</name>
    <name type="synonym">Coprinus micaceus</name>
    <dbReference type="NCBI Taxonomy" id="71717"/>
    <lineage>
        <taxon>Eukaryota</taxon>
        <taxon>Fungi</taxon>
        <taxon>Dikarya</taxon>
        <taxon>Basidiomycota</taxon>
        <taxon>Agaricomycotina</taxon>
        <taxon>Agaricomycetes</taxon>
        <taxon>Agaricomycetidae</taxon>
        <taxon>Agaricales</taxon>
        <taxon>Agaricineae</taxon>
        <taxon>Psathyrellaceae</taxon>
        <taxon>Coprinellus</taxon>
    </lineage>
</organism>
<evidence type="ECO:0000313" key="2">
    <source>
        <dbReference type="Proteomes" id="UP000298030"/>
    </source>
</evidence>
<sequence length="504" mass="57331">MHPDPQELSSRITAWANNNGHQPLTTYPPEPTNSSPISWLPSELLSRIFFFCLPDERYPNPSPTAAPLLPARVCSSWRRIAKSTPELWDSVHLNYQGSAEDIRLANLWMQRSGDRPLSLSLSVDFNERPHQGILNLVCRHASRWKHVRFEFRNLSCPLIYNLANAMENIPLLTTFEFHARGVSTSNIIPITRLLAGAPRLKELTWVDDLADTETLLALPLPRLARLSLSMNYGKLNYLELLDRCANLEDIRIARPYPEFLPSQPPILLPKLTSLNITHDLTGLLNHLVLPALKRVRVHLDADTPDQSNSRHQKSWDPKDLIELIERSACQVEVLWINTPMKDSDFVACLKTCEPSLRKLTVRGSRVNYPVLVEMVAPRKAIRSSSEWECPFPRLVDLTVDTRVPTSHSLVEMVERRMGALVVEGGGVHSMPPTQQVSPFERLQLHYPAGHKDIPILREMPSLANSHRHRLDLKIVELRMGNMRGSSAGRTRSSYLYRRKVCSSR</sequence>
<dbReference type="SUPFAM" id="SSF52047">
    <property type="entry name" value="RNI-like"/>
    <property type="match status" value="1"/>
</dbReference>
<dbReference type="Gene3D" id="1.20.1280.50">
    <property type="match status" value="1"/>
</dbReference>
<name>A0A4Y7TGU9_COPMI</name>
<dbReference type="Proteomes" id="UP000298030">
    <property type="component" value="Unassembled WGS sequence"/>
</dbReference>
<dbReference type="SUPFAM" id="SSF81383">
    <property type="entry name" value="F-box domain"/>
    <property type="match status" value="1"/>
</dbReference>
<dbReference type="Gene3D" id="3.80.10.10">
    <property type="entry name" value="Ribonuclease Inhibitor"/>
    <property type="match status" value="1"/>
</dbReference>
<dbReference type="STRING" id="71717.A0A4Y7TGU9"/>
<dbReference type="InterPro" id="IPR036047">
    <property type="entry name" value="F-box-like_dom_sf"/>
</dbReference>
<keyword evidence="2" id="KW-1185">Reference proteome</keyword>
<gene>
    <name evidence="1" type="ORF">FA13DRAFT_1730388</name>
</gene>
<comment type="caution">
    <text evidence="1">The sequence shown here is derived from an EMBL/GenBank/DDBJ whole genome shotgun (WGS) entry which is preliminary data.</text>
</comment>
<dbReference type="OrthoDB" id="3253362at2759"/>
<proteinExistence type="predicted"/>